<accession>A0A3P3VYM7</accession>
<comment type="similarity">
    <text evidence="1">Belongs to the peptidase S9A family.</text>
</comment>
<dbReference type="Proteomes" id="UP000274391">
    <property type="component" value="Unassembled WGS sequence"/>
</dbReference>
<dbReference type="OrthoDB" id="9801421at2"/>
<keyword evidence="3" id="KW-0378">Hydrolase</keyword>
<name>A0A3P3VYM7_9MICO</name>
<dbReference type="InterPro" id="IPR023302">
    <property type="entry name" value="Pept_S9A_N"/>
</dbReference>
<dbReference type="PANTHER" id="PTHR11757">
    <property type="entry name" value="PROTEASE FAMILY S9A OLIGOPEPTIDASE"/>
    <property type="match status" value="1"/>
</dbReference>
<dbReference type="EMBL" id="RQVS01000003">
    <property type="protein sequence ID" value="RRJ87810.1"/>
    <property type="molecule type" value="Genomic_DNA"/>
</dbReference>
<evidence type="ECO:0000256" key="3">
    <source>
        <dbReference type="ARBA" id="ARBA00022801"/>
    </source>
</evidence>
<gene>
    <name evidence="7" type="ORF">EG850_02820</name>
</gene>
<evidence type="ECO:0000256" key="2">
    <source>
        <dbReference type="ARBA" id="ARBA00022670"/>
    </source>
</evidence>
<evidence type="ECO:0000259" key="5">
    <source>
        <dbReference type="Pfam" id="PF00326"/>
    </source>
</evidence>
<dbReference type="InterPro" id="IPR002470">
    <property type="entry name" value="Peptidase_S9A"/>
</dbReference>
<dbReference type="PANTHER" id="PTHR11757:SF19">
    <property type="entry name" value="PROLYL ENDOPEPTIDASE-LIKE"/>
    <property type="match status" value="1"/>
</dbReference>
<keyword evidence="2" id="KW-0645">Protease</keyword>
<dbReference type="RefSeq" id="WP_124969669.1">
    <property type="nucleotide sequence ID" value="NZ_RQVS01000003.1"/>
</dbReference>
<evidence type="ECO:0000259" key="6">
    <source>
        <dbReference type="Pfam" id="PF02897"/>
    </source>
</evidence>
<comment type="caution">
    <text evidence="7">The sequence shown here is derived from an EMBL/GenBank/DDBJ whole genome shotgun (WGS) entry which is preliminary data.</text>
</comment>
<dbReference type="GO" id="GO:0004252">
    <property type="term" value="F:serine-type endopeptidase activity"/>
    <property type="evidence" value="ECO:0007669"/>
    <property type="project" value="InterPro"/>
</dbReference>
<dbReference type="InterPro" id="IPR029058">
    <property type="entry name" value="AB_hydrolase_fold"/>
</dbReference>
<dbReference type="AlphaFoldDB" id="A0A3P3VYM7"/>
<dbReference type="InterPro" id="IPR001375">
    <property type="entry name" value="Peptidase_S9_cat"/>
</dbReference>
<dbReference type="GO" id="GO:0006508">
    <property type="term" value="P:proteolysis"/>
    <property type="evidence" value="ECO:0007669"/>
    <property type="project" value="UniProtKB-KW"/>
</dbReference>
<feature type="domain" description="Peptidase S9 prolyl oligopeptidase catalytic" evidence="5">
    <location>
        <begin position="523"/>
        <end position="734"/>
    </location>
</feature>
<dbReference type="Gene3D" id="3.40.50.1820">
    <property type="entry name" value="alpha/beta hydrolase"/>
    <property type="match status" value="1"/>
</dbReference>
<dbReference type="InterPro" id="IPR051543">
    <property type="entry name" value="Serine_Peptidase_S9A"/>
</dbReference>
<evidence type="ECO:0000313" key="8">
    <source>
        <dbReference type="Proteomes" id="UP000274391"/>
    </source>
</evidence>
<proteinExistence type="inferred from homology"/>
<protein>
    <submittedName>
        <fullName evidence="7">S9 family peptidase</fullName>
    </submittedName>
</protein>
<keyword evidence="4" id="KW-0720">Serine protease</keyword>
<dbReference type="PRINTS" id="PR00862">
    <property type="entry name" value="PROLIGOPTASE"/>
</dbReference>
<evidence type="ECO:0000256" key="1">
    <source>
        <dbReference type="ARBA" id="ARBA00005228"/>
    </source>
</evidence>
<dbReference type="Gene3D" id="2.130.10.120">
    <property type="entry name" value="Prolyl oligopeptidase, N-terminal domain"/>
    <property type="match status" value="1"/>
</dbReference>
<reference evidence="7 8" key="1">
    <citation type="submission" date="2018-11" db="EMBL/GenBank/DDBJ databases">
        <title>YIM 102482-1 draft genome.</title>
        <authorList>
            <person name="Li G."/>
            <person name="Jiang Y."/>
        </authorList>
    </citation>
    <scope>NUCLEOTIDE SEQUENCE [LARGE SCALE GENOMIC DNA]</scope>
    <source>
        <strain evidence="7 8">YIM 102482-1</strain>
    </source>
</reference>
<evidence type="ECO:0000313" key="7">
    <source>
        <dbReference type="EMBL" id="RRJ87810.1"/>
    </source>
</evidence>
<dbReference type="Pfam" id="PF00326">
    <property type="entry name" value="Peptidase_S9"/>
    <property type="match status" value="1"/>
</dbReference>
<keyword evidence="8" id="KW-1185">Reference proteome</keyword>
<sequence length="751" mass="81485">MPESLAPQPPIARKVPVERRHHGDLFIDDYEWMREKTSPEVIAHLEAENAYTEAITAEQAPLREAIYAEIKGRTQETDLSVPRRRGEWWYFARTVEGGQHAVHCRVPAANSGDAIADWTPPVPVPGQTLPDEQVVLDSNAEAAEHDFYALGGLDVSHDGRLVAWAIDTAGDERFTLRVRDIESGEVLPDEIVEIGYGMRFLPGDRELVYTVVDESWRPHELRRHTLGTPVSDDEVLLREDDPEAWLSAGLSSDERFIVAELGNSEWSEVLLWPLADDSLLPLDTFTAVVPRSNRLLHEVEPVIVGDVPMLALVHHQDARNGELALVTEAALAAAQSDSARTLASLEPRVVLPATESVRISGVANTGAHLVIESMSDGVPGVSVISLNSVAGVDAAGASELPLLRPALDDPLVAVAHDELEYGSPMLRLMLDTWTRAARSVEVSYDDLARGVAPTLRREAPVLGGYIASDYLAERHWATANDGVRIPITVLRRREVQLDGTAPAIIYGYGSYEISLEPGLALSRISALDRGAVHVIAHVRGGGELGRGWYEDGKKLSKPNSFTDFVAVTCYLADAGLVDGDRIAAYGGSAGGLLMGAVANLAPERYRAIAAIVPFVDPLTSVLDPELPLSALEWEEWGNPITDPESYAAIRAYSPYENVAAIDYPAIAAVTSLNDTRVLYVEPAKWVARLREFGTGTAPILLKTEMAGGHGGASGRYERWRDQAWVQAFLLSAIGATELLPGAGLRGDRDGD</sequence>
<organism evidence="7 8">
    <name type="scientific">Gulosibacter macacae</name>
    <dbReference type="NCBI Taxonomy" id="2488791"/>
    <lineage>
        <taxon>Bacteria</taxon>
        <taxon>Bacillati</taxon>
        <taxon>Actinomycetota</taxon>
        <taxon>Actinomycetes</taxon>
        <taxon>Micrococcales</taxon>
        <taxon>Microbacteriaceae</taxon>
        <taxon>Gulosibacter</taxon>
    </lineage>
</organism>
<dbReference type="SUPFAM" id="SSF53474">
    <property type="entry name" value="alpha/beta-Hydrolases"/>
    <property type="match status" value="1"/>
</dbReference>
<dbReference type="Pfam" id="PF02897">
    <property type="entry name" value="Peptidase_S9_N"/>
    <property type="match status" value="1"/>
</dbReference>
<feature type="domain" description="Peptidase S9A N-terminal" evidence="6">
    <location>
        <begin position="9"/>
        <end position="388"/>
    </location>
</feature>
<evidence type="ECO:0000256" key="4">
    <source>
        <dbReference type="ARBA" id="ARBA00022825"/>
    </source>
</evidence>
<dbReference type="SUPFAM" id="SSF50993">
    <property type="entry name" value="Peptidase/esterase 'gauge' domain"/>
    <property type="match status" value="1"/>
</dbReference>